<keyword evidence="3" id="KW-1185">Reference proteome</keyword>
<reference evidence="2 3" key="1">
    <citation type="journal article" date="2019" name="Commun. Biol.">
        <title>The bagworm genome reveals a unique fibroin gene that provides high tensile strength.</title>
        <authorList>
            <person name="Kono N."/>
            <person name="Nakamura H."/>
            <person name="Ohtoshi R."/>
            <person name="Tomita M."/>
            <person name="Numata K."/>
            <person name="Arakawa K."/>
        </authorList>
    </citation>
    <scope>NUCLEOTIDE SEQUENCE [LARGE SCALE GENOMIC DNA]</scope>
</reference>
<feature type="compositionally biased region" description="Basic and acidic residues" evidence="1">
    <location>
        <begin position="68"/>
        <end position="83"/>
    </location>
</feature>
<organism evidence="2 3">
    <name type="scientific">Eumeta variegata</name>
    <name type="common">Bagworm moth</name>
    <name type="synonym">Eumeta japonica</name>
    <dbReference type="NCBI Taxonomy" id="151549"/>
    <lineage>
        <taxon>Eukaryota</taxon>
        <taxon>Metazoa</taxon>
        <taxon>Ecdysozoa</taxon>
        <taxon>Arthropoda</taxon>
        <taxon>Hexapoda</taxon>
        <taxon>Insecta</taxon>
        <taxon>Pterygota</taxon>
        <taxon>Neoptera</taxon>
        <taxon>Endopterygota</taxon>
        <taxon>Lepidoptera</taxon>
        <taxon>Glossata</taxon>
        <taxon>Ditrysia</taxon>
        <taxon>Tineoidea</taxon>
        <taxon>Psychidae</taxon>
        <taxon>Oiketicinae</taxon>
        <taxon>Eumeta</taxon>
    </lineage>
</organism>
<gene>
    <name evidence="2" type="ORF">EVAR_44327_1</name>
</gene>
<feature type="compositionally biased region" description="Basic residues" evidence="1">
    <location>
        <begin position="55"/>
        <end position="66"/>
    </location>
</feature>
<proteinExistence type="predicted"/>
<comment type="caution">
    <text evidence="2">The sequence shown here is derived from an EMBL/GenBank/DDBJ whole genome shotgun (WGS) entry which is preliminary data.</text>
</comment>
<evidence type="ECO:0000256" key="1">
    <source>
        <dbReference type="SAM" id="MobiDB-lite"/>
    </source>
</evidence>
<feature type="region of interest" description="Disordered" evidence="1">
    <location>
        <begin position="55"/>
        <end position="91"/>
    </location>
</feature>
<protein>
    <submittedName>
        <fullName evidence="2">Uncharacterized protein</fullName>
    </submittedName>
</protein>
<dbReference type="EMBL" id="BGZK01000770">
    <property type="protein sequence ID" value="GBP59765.1"/>
    <property type="molecule type" value="Genomic_DNA"/>
</dbReference>
<evidence type="ECO:0000313" key="3">
    <source>
        <dbReference type="Proteomes" id="UP000299102"/>
    </source>
</evidence>
<dbReference type="Proteomes" id="UP000299102">
    <property type="component" value="Unassembled WGS sequence"/>
</dbReference>
<sequence>MKLGRAHVAAVPGAARDAILISEIHCGAIKDRHAPALIVERTMLYEIEFLSARRHRKAERREHPHGRMSLERPHGRMSRETPARRGFVKSL</sequence>
<evidence type="ECO:0000313" key="2">
    <source>
        <dbReference type="EMBL" id="GBP59765.1"/>
    </source>
</evidence>
<name>A0A4C1XC92_EUMVA</name>
<accession>A0A4C1XC92</accession>
<dbReference type="AlphaFoldDB" id="A0A4C1XC92"/>